<proteinExistence type="predicted"/>
<dbReference type="Gene3D" id="2.40.10.220">
    <property type="entry name" value="predicted glycosyltransferase like domains"/>
    <property type="match status" value="1"/>
</dbReference>
<evidence type="ECO:0000259" key="1">
    <source>
        <dbReference type="Pfam" id="PF07238"/>
    </source>
</evidence>
<dbReference type="AlphaFoldDB" id="A0A6S6QW69"/>
<dbReference type="SUPFAM" id="SSF141371">
    <property type="entry name" value="PilZ domain-like"/>
    <property type="match status" value="1"/>
</dbReference>
<gene>
    <name evidence="2" type="ORF">IZ6_14930</name>
</gene>
<evidence type="ECO:0000313" key="2">
    <source>
        <dbReference type="EMBL" id="BCJ90758.1"/>
    </source>
</evidence>
<dbReference type="InterPro" id="IPR009875">
    <property type="entry name" value="PilZ_domain"/>
</dbReference>
<organism evidence="2 3">
    <name type="scientific">Terrihabitans soli</name>
    <dbReference type="NCBI Taxonomy" id="708113"/>
    <lineage>
        <taxon>Bacteria</taxon>
        <taxon>Pseudomonadati</taxon>
        <taxon>Pseudomonadota</taxon>
        <taxon>Alphaproteobacteria</taxon>
        <taxon>Hyphomicrobiales</taxon>
        <taxon>Terrihabitans</taxon>
    </lineage>
</organism>
<dbReference type="RefSeq" id="WP_222877366.1">
    <property type="nucleotide sequence ID" value="NZ_AP023361.1"/>
</dbReference>
<sequence>MTEAAYQDQRAYPRRAMARRAAILLSQTQEVECTIRNLSRNGAMIELDTAIELPKRFVLDLSGNIVVRRLCDLVWQDGTTLGVHFAVLRGVKSVQFNLD</sequence>
<feature type="domain" description="PilZ" evidence="1">
    <location>
        <begin position="9"/>
        <end position="88"/>
    </location>
</feature>
<name>A0A6S6QW69_9HYPH</name>
<dbReference type="EMBL" id="AP023361">
    <property type="protein sequence ID" value="BCJ90758.1"/>
    <property type="molecule type" value="Genomic_DNA"/>
</dbReference>
<dbReference type="KEGG" id="tso:IZ6_14930"/>
<accession>A0A6S6QW69</accession>
<keyword evidence="3" id="KW-1185">Reference proteome</keyword>
<dbReference type="Proteomes" id="UP000515317">
    <property type="component" value="Chromosome"/>
</dbReference>
<evidence type="ECO:0000313" key="3">
    <source>
        <dbReference type="Proteomes" id="UP000515317"/>
    </source>
</evidence>
<reference evidence="2 3" key="1">
    <citation type="submission" date="2020-08" db="EMBL/GenBank/DDBJ databases">
        <title>Genome sequence of Rhizobiales bacterium strain IZ6.</title>
        <authorList>
            <person name="Nakai R."/>
            <person name="Naganuma T."/>
        </authorList>
    </citation>
    <scope>NUCLEOTIDE SEQUENCE [LARGE SCALE GENOMIC DNA]</scope>
    <source>
        <strain evidence="2 3">IZ6</strain>
    </source>
</reference>
<protein>
    <recommendedName>
        <fullName evidence="1">PilZ domain-containing protein</fullName>
    </recommendedName>
</protein>
<dbReference type="GO" id="GO:0035438">
    <property type="term" value="F:cyclic-di-GMP binding"/>
    <property type="evidence" value="ECO:0007669"/>
    <property type="project" value="InterPro"/>
</dbReference>
<dbReference type="Pfam" id="PF07238">
    <property type="entry name" value="PilZ"/>
    <property type="match status" value="1"/>
</dbReference>